<name>A0ABV2MV48_9HYPH</name>
<sequence>MGPLLRIVARVAAGVLIGRGWVSLDTVDQVFNDPASDAAFEIIAGGIVWVGTEGFYLLAKRLGWRT</sequence>
<dbReference type="RefSeq" id="WP_354192823.1">
    <property type="nucleotide sequence ID" value="NZ_JBEPML010000002.1"/>
</dbReference>
<keyword evidence="1" id="KW-0472">Membrane</keyword>
<evidence type="ECO:0000256" key="1">
    <source>
        <dbReference type="SAM" id="Phobius"/>
    </source>
</evidence>
<evidence type="ECO:0000313" key="3">
    <source>
        <dbReference type="Proteomes" id="UP001549076"/>
    </source>
</evidence>
<keyword evidence="1" id="KW-0812">Transmembrane</keyword>
<gene>
    <name evidence="2" type="ORF">ABID37_000832</name>
</gene>
<keyword evidence="3" id="KW-1185">Reference proteome</keyword>
<comment type="caution">
    <text evidence="2">The sequence shown here is derived from an EMBL/GenBank/DDBJ whole genome shotgun (WGS) entry which is preliminary data.</text>
</comment>
<proteinExistence type="predicted"/>
<accession>A0ABV2MV48</accession>
<dbReference type="EMBL" id="JBEPML010000002">
    <property type="protein sequence ID" value="MET3790641.1"/>
    <property type="molecule type" value="Genomic_DNA"/>
</dbReference>
<feature type="transmembrane region" description="Helical" evidence="1">
    <location>
        <begin position="38"/>
        <end position="59"/>
    </location>
</feature>
<evidence type="ECO:0000313" key="2">
    <source>
        <dbReference type="EMBL" id="MET3790641.1"/>
    </source>
</evidence>
<dbReference type="Proteomes" id="UP001549076">
    <property type="component" value="Unassembled WGS sequence"/>
</dbReference>
<organism evidence="2 3">
    <name type="scientific">Aquamicrobium terrae</name>
    <dbReference type="NCBI Taxonomy" id="1324945"/>
    <lineage>
        <taxon>Bacteria</taxon>
        <taxon>Pseudomonadati</taxon>
        <taxon>Pseudomonadota</taxon>
        <taxon>Alphaproteobacteria</taxon>
        <taxon>Hyphomicrobiales</taxon>
        <taxon>Phyllobacteriaceae</taxon>
        <taxon>Aquamicrobium</taxon>
    </lineage>
</organism>
<keyword evidence="1" id="KW-1133">Transmembrane helix</keyword>
<protein>
    <submittedName>
        <fullName evidence="2">Uncharacterized protein</fullName>
    </submittedName>
</protein>
<reference evidence="2 3" key="1">
    <citation type="submission" date="2024-06" db="EMBL/GenBank/DDBJ databases">
        <title>Genomic Encyclopedia of Type Strains, Phase IV (KMG-IV): sequencing the most valuable type-strain genomes for metagenomic binning, comparative biology and taxonomic classification.</title>
        <authorList>
            <person name="Goeker M."/>
        </authorList>
    </citation>
    <scope>NUCLEOTIDE SEQUENCE [LARGE SCALE GENOMIC DNA]</scope>
    <source>
        <strain evidence="2 3">DSM 27865</strain>
    </source>
</reference>